<dbReference type="OrthoDB" id="5666689at2"/>
<feature type="region of interest" description="Disordered" evidence="1">
    <location>
        <begin position="926"/>
        <end position="948"/>
    </location>
</feature>
<feature type="transmembrane region" description="Helical" evidence="2">
    <location>
        <begin position="135"/>
        <end position="159"/>
    </location>
</feature>
<dbReference type="AlphaFoldDB" id="A0A2V1GW71"/>
<dbReference type="Gene3D" id="2.170.16.10">
    <property type="entry name" value="Hedgehog/Intein (Hint) domain"/>
    <property type="match status" value="1"/>
</dbReference>
<proteinExistence type="predicted"/>
<dbReference type="InterPro" id="IPR003587">
    <property type="entry name" value="Hint_dom_N"/>
</dbReference>
<feature type="transmembrane region" description="Helical" evidence="2">
    <location>
        <begin position="107"/>
        <end position="129"/>
    </location>
</feature>
<keyword evidence="2" id="KW-1133">Transmembrane helix</keyword>
<gene>
    <name evidence="4" type="ORF">DC094_09665</name>
</gene>
<protein>
    <recommendedName>
        <fullName evidence="3">Hint domain-containing protein</fullName>
    </recommendedName>
</protein>
<evidence type="ECO:0000313" key="5">
    <source>
        <dbReference type="Proteomes" id="UP000244906"/>
    </source>
</evidence>
<dbReference type="SMART" id="SM00306">
    <property type="entry name" value="HintN"/>
    <property type="match status" value="1"/>
</dbReference>
<feature type="compositionally biased region" description="Basic and acidic residues" evidence="1">
    <location>
        <begin position="926"/>
        <end position="935"/>
    </location>
</feature>
<name>A0A2V1GW71_9GAMM</name>
<dbReference type="Proteomes" id="UP000244906">
    <property type="component" value="Unassembled WGS sequence"/>
</dbReference>
<dbReference type="SUPFAM" id="SSF51294">
    <property type="entry name" value="Hedgehog/intein (Hint) domain"/>
    <property type="match status" value="1"/>
</dbReference>
<dbReference type="RefSeq" id="WP_116686909.1">
    <property type="nucleotide sequence ID" value="NZ_CAWNYD010000003.1"/>
</dbReference>
<evidence type="ECO:0000259" key="3">
    <source>
        <dbReference type="SMART" id="SM00306"/>
    </source>
</evidence>
<keyword evidence="2" id="KW-0472">Membrane</keyword>
<keyword evidence="2" id="KW-0812">Transmembrane</keyword>
<dbReference type="Pfam" id="PF07591">
    <property type="entry name" value="PT-HINT"/>
    <property type="match status" value="1"/>
</dbReference>
<comment type="caution">
    <text evidence="4">The sequence shown here is derived from an EMBL/GenBank/DDBJ whole genome shotgun (WGS) entry which is preliminary data.</text>
</comment>
<keyword evidence="5" id="KW-1185">Reference proteome</keyword>
<feature type="domain" description="Hint" evidence="3">
    <location>
        <begin position="673"/>
        <end position="772"/>
    </location>
</feature>
<organism evidence="4 5">
    <name type="scientific">Pelagibaculum spongiae</name>
    <dbReference type="NCBI Taxonomy" id="2080658"/>
    <lineage>
        <taxon>Bacteria</taxon>
        <taxon>Pseudomonadati</taxon>
        <taxon>Pseudomonadota</taxon>
        <taxon>Gammaproteobacteria</taxon>
        <taxon>Oceanospirillales</taxon>
        <taxon>Pelagibaculum</taxon>
    </lineage>
</organism>
<evidence type="ECO:0000256" key="2">
    <source>
        <dbReference type="SAM" id="Phobius"/>
    </source>
</evidence>
<dbReference type="EMBL" id="QDDL01000003">
    <property type="protein sequence ID" value="PVZ69574.1"/>
    <property type="molecule type" value="Genomic_DNA"/>
</dbReference>
<dbReference type="InterPro" id="IPR036844">
    <property type="entry name" value="Hint_dom_sf"/>
</dbReference>
<accession>A0A2V1GW71</accession>
<evidence type="ECO:0000313" key="4">
    <source>
        <dbReference type="EMBL" id="PVZ69574.1"/>
    </source>
</evidence>
<sequence>MLSDKQQAEPGTYKISDLGGESAQDIAIQRWGDASKWYIVAEANGLTSATQKIGHGTVITLPNKIINVSNTSDVFKPYSPSEAMGNTSPTLPDAPPPKDPGCGIKQIVMIVVIIIATIYTAGAALAALAPAAAGAAAGAATGISATFAAGSAALTGAAISSVGTAIATVASAAIGGFVGSLAGQVVGKGLGIVDKIDFTAAAKSAGTAAIGSLVGGALKGVDNLQYFEQASGAVKGGEALTKWGYQLGRAAVSNAATQGLSMAFGQQEKFSWDSFRFSVANAAVGGSVRKAVGGVAKPLTSAISGLESTWANTAAQVAIDAVASEGIKALAYGNDYKFDPNQFVGDIIGDSIKSEVLARHSAQTLINQAGKQTDGLLEKQQNQIIPVKGLKEDQGLLGSYQKNGDILIDQGLLDAAKSGDETAIARLLSVVREEQGHAAAAVIEKELGGQDLPGDEGAVLSYLALQGLAGQDKVDFALQIGDETLSFTTSGSAIGEVLDTDYSLGRLLGDSQADGAEHRRADLGYWEGKVLNKAIDYAAKLGQWGQALNQKIADNPNAADAVATALAIATPVQTVMMMLLERTSVYQQLQDKLNGAQDEAANWLAETTGRDETVIRDAALGLSIGLTLATGAKGLIKRLPGIVDNAKDWFARRKSGRVDAPQTQPSQQVADGPACFAAGTLVQTEHGLQAIETIAVGTKVWARCDESYQTTYKTVLHRKITPEKTLRRITIVDAAGQQDYFDATDEHPIWVNDCGWREAQALEPGTPLVDYQGQGLTVVSNQPLPGLHTVYNIEVDDFHTYHVGTLKAWVHNDARCMENHAGTLVLGGRHRDTKVNGKQNNTESHHPIADDSSDIIANDALAIRMDKDDHIWRTGNWGNRASSKRFRAKQTVLVEQGKYDEALQMGIDDIQLRNPGKYDEHIRQMLESAPKKPNDSIDWSQFKRKKGK</sequence>
<evidence type="ECO:0000256" key="1">
    <source>
        <dbReference type="SAM" id="MobiDB-lite"/>
    </source>
</evidence>
<dbReference type="CDD" id="cd00081">
    <property type="entry name" value="Hint"/>
    <property type="match status" value="1"/>
</dbReference>
<feature type="transmembrane region" description="Helical" evidence="2">
    <location>
        <begin position="166"/>
        <end position="186"/>
    </location>
</feature>
<reference evidence="4 5" key="1">
    <citation type="submission" date="2018-04" db="EMBL/GenBank/DDBJ databases">
        <title>Thalassorhabdus spongiae gen. nov., sp. nov., isolated from a marine sponge in South-West Iceland.</title>
        <authorList>
            <person name="Knobloch S."/>
            <person name="Daussin A."/>
            <person name="Johannsson R."/>
            <person name="Marteinsson V.T."/>
        </authorList>
    </citation>
    <scope>NUCLEOTIDE SEQUENCE [LARGE SCALE GENOMIC DNA]</scope>
    <source>
        <strain evidence="4 5">Hp12</strain>
    </source>
</reference>